<reference evidence="1" key="1">
    <citation type="journal article" date="2014" name="Front. Microbiol.">
        <title>High frequency of phylogenetically diverse reductive dehalogenase-homologous genes in deep subseafloor sedimentary metagenomes.</title>
        <authorList>
            <person name="Kawai M."/>
            <person name="Futagami T."/>
            <person name="Toyoda A."/>
            <person name="Takaki Y."/>
            <person name="Nishi S."/>
            <person name="Hori S."/>
            <person name="Arai W."/>
            <person name="Tsubouchi T."/>
            <person name="Morono Y."/>
            <person name="Uchiyama I."/>
            <person name="Ito T."/>
            <person name="Fujiyama A."/>
            <person name="Inagaki F."/>
            <person name="Takami H."/>
        </authorList>
    </citation>
    <scope>NUCLEOTIDE SEQUENCE</scope>
    <source>
        <strain evidence="1">Expedition CK06-06</strain>
    </source>
</reference>
<name>X0XEP5_9ZZZZ</name>
<comment type="caution">
    <text evidence="1">The sequence shown here is derived from an EMBL/GenBank/DDBJ whole genome shotgun (WGS) entry which is preliminary data.</text>
</comment>
<feature type="non-terminal residue" evidence="1">
    <location>
        <position position="230"/>
    </location>
</feature>
<proteinExistence type="predicted"/>
<dbReference type="EMBL" id="BARS01040380">
    <property type="protein sequence ID" value="GAG35123.1"/>
    <property type="molecule type" value="Genomic_DNA"/>
</dbReference>
<gene>
    <name evidence="1" type="ORF">S01H1_61567</name>
</gene>
<sequence length="230" mass="26959">MIRSNTFVVKFNNPSAVKDIAEGCSTLWNVINYRRRQSFFSGIIDWSYKGEYDDFKTWVGSATAQQIIRKNTDSWKSFFALLKKKDKLPDDFIIRPPGYWKDRKTGELKLRVIIRNDCYSITNSKLKLPKKVKGRIRGKPHWNGKEGTLELSFDRVRDKWYAHQSVEVLPRHQPIGHKTAYVDLGVKCIITGLIEGDRKPIVYSGVPLLTDWWYWNKEIRKYQSVLKTVN</sequence>
<evidence type="ECO:0000313" key="1">
    <source>
        <dbReference type="EMBL" id="GAG35123.1"/>
    </source>
</evidence>
<accession>X0XEP5</accession>
<protein>
    <submittedName>
        <fullName evidence="1">Uncharacterized protein</fullName>
    </submittedName>
</protein>
<organism evidence="1">
    <name type="scientific">marine sediment metagenome</name>
    <dbReference type="NCBI Taxonomy" id="412755"/>
    <lineage>
        <taxon>unclassified sequences</taxon>
        <taxon>metagenomes</taxon>
        <taxon>ecological metagenomes</taxon>
    </lineage>
</organism>
<dbReference type="AlphaFoldDB" id="X0XEP5"/>